<gene>
    <name evidence="11" type="ORF">DFR48_111133</name>
</gene>
<evidence type="ECO:0000256" key="6">
    <source>
        <dbReference type="ARBA" id="ARBA00022989"/>
    </source>
</evidence>
<keyword evidence="4" id="KW-1003">Cell membrane</keyword>
<feature type="domain" description="ABC-2 type transporter transmembrane" evidence="10">
    <location>
        <begin position="147"/>
        <end position="337"/>
    </location>
</feature>
<dbReference type="Pfam" id="PF01061">
    <property type="entry name" value="ABC2_membrane"/>
    <property type="match status" value="1"/>
</dbReference>
<comment type="subcellular location">
    <subcellularLocation>
        <location evidence="1">Cell membrane</location>
        <topology evidence="1">Multi-pass membrane protein</topology>
    </subcellularLocation>
</comment>
<dbReference type="InterPro" id="IPR013525">
    <property type="entry name" value="ABC2_TM"/>
</dbReference>
<dbReference type="PANTHER" id="PTHR30413:SF10">
    <property type="entry name" value="CAPSULE POLYSACCHARIDE EXPORT INNER-MEMBRANE PROTEIN CTRC"/>
    <property type="match status" value="1"/>
</dbReference>
<evidence type="ECO:0000256" key="1">
    <source>
        <dbReference type="ARBA" id="ARBA00004651"/>
    </source>
</evidence>
<feature type="transmembrane region" description="Helical" evidence="9">
    <location>
        <begin position="262"/>
        <end position="287"/>
    </location>
</feature>
<dbReference type="PANTHER" id="PTHR30413">
    <property type="entry name" value="INNER MEMBRANE TRANSPORT PERMEASE"/>
    <property type="match status" value="1"/>
</dbReference>
<dbReference type="Proteomes" id="UP000252582">
    <property type="component" value="Unassembled WGS sequence"/>
</dbReference>
<sequence length="380" mass="43182">MREGINERIMASAVPLLRKEIPEGADIYDRRRVYKRLRDFVTEKIAAGDGNGLMLRLAVEYAIQKVEREFSGISEEEAARQADNAWLLIDPTSSFYVLSREPQLTTSAYELFSLSPSKEKARCSGVVYRLRVILSLWLRAINHEASHDRIGYIWLILDPLIHVLIICFVSLFIHQRSIFDMPSFPFGVIGACFWLTFRTAAIGSMFGGGVLKPQLEHPTVRRFDIMAARAVNALIIYFGVGSWLIALAMWLGLTTWPVNLPGFLGCFVLVWLMGLSYGIVSSSLLLLYPGYRRVNGFLIRVIAIMSGLFYVSEQLPDQVKSFMLLNPLLHVVQFARSFWFYEYQTRDASMIYVLFWLLGVGLLALACLTVDEKRPDTVRA</sequence>
<keyword evidence="7" id="KW-0625">Polysaccharide transport</keyword>
<dbReference type="GO" id="GO:0015920">
    <property type="term" value="P:lipopolysaccharide transport"/>
    <property type="evidence" value="ECO:0007669"/>
    <property type="project" value="TreeGrafter"/>
</dbReference>
<keyword evidence="5 9" id="KW-0812">Transmembrane</keyword>
<organism evidence="11 12">
    <name type="scientific">Ciceribacter lividus</name>
    <dbReference type="NCBI Taxonomy" id="1197950"/>
    <lineage>
        <taxon>Bacteria</taxon>
        <taxon>Pseudomonadati</taxon>
        <taxon>Pseudomonadota</taxon>
        <taxon>Alphaproteobacteria</taxon>
        <taxon>Hyphomicrobiales</taxon>
        <taxon>Rhizobiaceae</taxon>
        <taxon>Ciceribacter</taxon>
    </lineage>
</organism>
<evidence type="ECO:0000256" key="8">
    <source>
        <dbReference type="ARBA" id="ARBA00023136"/>
    </source>
</evidence>
<feature type="transmembrane region" description="Helical" evidence="9">
    <location>
        <begin position="231"/>
        <end position="250"/>
    </location>
</feature>
<dbReference type="AlphaFoldDB" id="A0A6I7HJ18"/>
<dbReference type="GO" id="GO:0140359">
    <property type="term" value="F:ABC-type transporter activity"/>
    <property type="evidence" value="ECO:0007669"/>
    <property type="project" value="InterPro"/>
</dbReference>
<reference evidence="11 12" key="1">
    <citation type="submission" date="2018-07" db="EMBL/GenBank/DDBJ databases">
        <title>Genomic Encyclopedia of Type Strains, Phase IV (KMG-IV): sequencing the most valuable type-strain genomes for metagenomic binning, comparative biology and taxonomic classification.</title>
        <authorList>
            <person name="Goeker M."/>
        </authorList>
    </citation>
    <scope>NUCLEOTIDE SEQUENCE [LARGE SCALE GENOMIC DNA]</scope>
    <source>
        <strain evidence="11 12">DSM 25528</strain>
    </source>
</reference>
<comment type="caution">
    <text evidence="11">The sequence shown here is derived from an EMBL/GenBank/DDBJ whole genome shotgun (WGS) entry which is preliminary data.</text>
</comment>
<keyword evidence="8 9" id="KW-0472">Membrane</keyword>
<evidence type="ECO:0000256" key="2">
    <source>
        <dbReference type="ARBA" id="ARBA00007783"/>
    </source>
</evidence>
<feature type="transmembrane region" description="Helical" evidence="9">
    <location>
        <begin position="294"/>
        <end position="312"/>
    </location>
</feature>
<evidence type="ECO:0000313" key="11">
    <source>
        <dbReference type="EMBL" id="RCW21169.1"/>
    </source>
</evidence>
<keyword evidence="6 9" id="KW-1133">Transmembrane helix</keyword>
<proteinExistence type="inferred from homology"/>
<comment type="similarity">
    <text evidence="2">Belongs to the ABC-2 integral membrane protein family.</text>
</comment>
<keyword evidence="3" id="KW-0813">Transport</keyword>
<protein>
    <submittedName>
        <fullName evidence="11">ABC-type polysaccharide/polyol phosphate export permease</fullName>
    </submittedName>
</protein>
<evidence type="ECO:0000256" key="3">
    <source>
        <dbReference type="ARBA" id="ARBA00022448"/>
    </source>
</evidence>
<evidence type="ECO:0000256" key="9">
    <source>
        <dbReference type="SAM" id="Phobius"/>
    </source>
</evidence>
<name>A0A6I7HJ18_9HYPH</name>
<keyword evidence="7" id="KW-0762">Sugar transport</keyword>
<evidence type="ECO:0000259" key="10">
    <source>
        <dbReference type="Pfam" id="PF01061"/>
    </source>
</evidence>
<evidence type="ECO:0000256" key="7">
    <source>
        <dbReference type="ARBA" id="ARBA00023047"/>
    </source>
</evidence>
<evidence type="ECO:0000256" key="5">
    <source>
        <dbReference type="ARBA" id="ARBA00022692"/>
    </source>
</evidence>
<accession>A0A6I7HJ18</accession>
<dbReference type="EMBL" id="QPIX01000011">
    <property type="protein sequence ID" value="RCW21169.1"/>
    <property type="molecule type" value="Genomic_DNA"/>
</dbReference>
<dbReference type="GO" id="GO:0015774">
    <property type="term" value="P:polysaccharide transport"/>
    <property type="evidence" value="ECO:0007669"/>
    <property type="project" value="UniProtKB-KW"/>
</dbReference>
<feature type="transmembrane region" description="Helical" evidence="9">
    <location>
        <begin position="152"/>
        <end position="174"/>
    </location>
</feature>
<evidence type="ECO:0000313" key="12">
    <source>
        <dbReference type="Proteomes" id="UP000252582"/>
    </source>
</evidence>
<feature type="transmembrane region" description="Helical" evidence="9">
    <location>
        <begin position="186"/>
        <end position="211"/>
    </location>
</feature>
<dbReference type="GO" id="GO:0005886">
    <property type="term" value="C:plasma membrane"/>
    <property type="evidence" value="ECO:0007669"/>
    <property type="project" value="UniProtKB-SubCell"/>
</dbReference>
<evidence type="ECO:0000256" key="4">
    <source>
        <dbReference type="ARBA" id="ARBA00022475"/>
    </source>
</evidence>
<feature type="transmembrane region" description="Helical" evidence="9">
    <location>
        <begin position="349"/>
        <end position="370"/>
    </location>
</feature>
<keyword evidence="12" id="KW-1185">Reference proteome</keyword>